<name>A0A815R2F1_ADIRI</name>
<sequence>MQKIISNVPQLRRLSLNDVSHISSIIKLNNSFTLNHLTHLFLKLNRVCFNDLELFIQKYFRSIEVLRISIKAGDEYLNANRWERLITSSLPSLRVFDIYIEGFSYQAFVSRCEEFQSLFWTKRQ</sequence>
<dbReference type="Proteomes" id="UP000663852">
    <property type="component" value="Unassembled WGS sequence"/>
</dbReference>
<dbReference type="AlphaFoldDB" id="A0A815R2F1"/>
<dbReference type="OrthoDB" id="10058755at2759"/>
<gene>
    <name evidence="2" type="ORF">EDS130_LOCUS40807</name>
    <name evidence="1" type="ORF">XAT740_LOCUS21150</name>
</gene>
<protein>
    <submittedName>
        <fullName evidence="2">Uncharacterized protein</fullName>
    </submittedName>
</protein>
<dbReference type="Proteomes" id="UP000663828">
    <property type="component" value="Unassembled WGS sequence"/>
</dbReference>
<keyword evidence="3" id="KW-1185">Reference proteome</keyword>
<evidence type="ECO:0000313" key="2">
    <source>
        <dbReference type="EMBL" id="CAF1471218.1"/>
    </source>
</evidence>
<evidence type="ECO:0000313" key="4">
    <source>
        <dbReference type="Proteomes" id="UP000663852"/>
    </source>
</evidence>
<organism evidence="2 4">
    <name type="scientific">Adineta ricciae</name>
    <name type="common">Rotifer</name>
    <dbReference type="NCBI Taxonomy" id="249248"/>
    <lineage>
        <taxon>Eukaryota</taxon>
        <taxon>Metazoa</taxon>
        <taxon>Spiralia</taxon>
        <taxon>Gnathifera</taxon>
        <taxon>Rotifera</taxon>
        <taxon>Eurotatoria</taxon>
        <taxon>Bdelloidea</taxon>
        <taxon>Adinetida</taxon>
        <taxon>Adinetidae</taxon>
        <taxon>Adineta</taxon>
    </lineage>
</organism>
<dbReference type="EMBL" id="CAJNOJ010000507">
    <property type="protein sequence ID" value="CAF1471218.1"/>
    <property type="molecule type" value="Genomic_DNA"/>
</dbReference>
<reference evidence="2" key="1">
    <citation type="submission" date="2021-02" db="EMBL/GenBank/DDBJ databases">
        <authorList>
            <person name="Nowell W R."/>
        </authorList>
    </citation>
    <scope>NUCLEOTIDE SEQUENCE</scope>
</reference>
<evidence type="ECO:0000313" key="1">
    <source>
        <dbReference type="EMBL" id="CAF1154817.1"/>
    </source>
</evidence>
<accession>A0A815R2F1</accession>
<proteinExistence type="predicted"/>
<evidence type="ECO:0000313" key="3">
    <source>
        <dbReference type="Proteomes" id="UP000663828"/>
    </source>
</evidence>
<dbReference type="EMBL" id="CAJNOR010001506">
    <property type="protein sequence ID" value="CAF1154817.1"/>
    <property type="molecule type" value="Genomic_DNA"/>
</dbReference>
<comment type="caution">
    <text evidence="2">The sequence shown here is derived from an EMBL/GenBank/DDBJ whole genome shotgun (WGS) entry which is preliminary data.</text>
</comment>